<protein>
    <submittedName>
        <fullName evidence="2">Uncharacterized protein</fullName>
    </submittedName>
</protein>
<organism evidence="2 3">
    <name type="scientific">Frigoriglobus tundricola</name>
    <dbReference type="NCBI Taxonomy" id="2774151"/>
    <lineage>
        <taxon>Bacteria</taxon>
        <taxon>Pseudomonadati</taxon>
        <taxon>Planctomycetota</taxon>
        <taxon>Planctomycetia</taxon>
        <taxon>Gemmatales</taxon>
        <taxon>Gemmataceae</taxon>
        <taxon>Frigoriglobus</taxon>
    </lineage>
</organism>
<accession>A0A6M5YU71</accession>
<proteinExistence type="predicted"/>
<dbReference type="AlphaFoldDB" id="A0A6M5YU71"/>
<sequence length="310" mass="32703">MATNNRAAWAVDPPVVPGGPRLVRVSLRQPGPGGKVVVTAVAPFPDPARPDAPLPVVRPLNAVIDEEKIELRVAPGLTVESWAPGDYRLAGAAPAPPFPFGAGEQSRVLALVGTLLPAGSDEAFRRMPALRTAPAEADFTTLERLEWVLDPARTTLSARVTVRVRHGPLFQIAVRPPPGFVADRSVAGADETVAHVGPPVAGQQVVEFARPLASGQQTDLRLEFRGPGAPPGAPVPFPAFAVAGAAEPRRVAQRRGRARVGRRRAGRRRGGPGGLWGWLTTDSPPTHGPCTSSAGRSRTAPRRSPPRTRT</sequence>
<reference evidence="3" key="1">
    <citation type="submission" date="2020-05" db="EMBL/GenBank/DDBJ databases">
        <title>Frigoriglobus tundricola gen. nov., sp. nov., a psychrotolerant cellulolytic planctomycete of the family Gemmataceae with two divergent copies of 16S rRNA gene.</title>
        <authorList>
            <person name="Kulichevskaya I.S."/>
            <person name="Ivanova A.A."/>
            <person name="Naumoff D.G."/>
            <person name="Beletsky A.V."/>
            <person name="Rijpstra W.I.C."/>
            <person name="Sinninghe Damste J.S."/>
            <person name="Mardanov A.V."/>
            <person name="Ravin N.V."/>
            <person name="Dedysh S.N."/>
        </authorList>
    </citation>
    <scope>NUCLEOTIDE SEQUENCE [LARGE SCALE GENOMIC DNA]</scope>
    <source>
        <strain evidence="3">PL17</strain>
    </source>
</reference>
<evidence type="ECO:0000256" key="1">
    <source>
        <dbReference type="SAM" id="MobiDB-lite"/>
    </source>
</evidence>
<evidence type="ECO:0000313" key="3">
    <source>
        <dbReference type="Proteomes" id="UP000503447"/>
    </source>
</evidence>
<dbReference type="KEGG" id="ftj:FTUN_5183"/>
<feature type="region of interest" description="Disordered" evidence="1">
    <location>
        <begin position="246"/>
        <end position="310"/>
    </location>
</feature>
<dbReference type="EMBL" id="CP053452">
    <property type="protein sequence ID" value="QJW97608.1"/>
    <property type="molecule type" value="Genomic_DNA"/>
</dbReference>
<evidence type="ECO:0000313" key="2">
    <source>
        <dbReference type="EMBL" id="QJW97608.1"/>
    </source>
</evidence>
<keyword evidence="3" id="KW-1185">Reference proteome</keyword>
<name>A0A6M5YU71_9BACT</name>
<dbReference type="Proteomes" id="UP000503447">
    <property type="component" value="Chromosome"/>
</dbReference>
<gene>
    <name evidence="2" type="ORF">FTUN_5183</name>
</gene>
<feature type="compositionally biased region" description="Basic residues" evidence="1">
    <location>
        <begin position="251"/>
        <end position="270"/>
    </location>
</feature>
<feature type="compositionally biased region" description="Basic residues" evidence="1">
    <location>
        <begin position="299"/>
        <end position="310"/>
    </location>
</feature>
<dbReference type="RefSeq" id="WP_171472950.1">
    <property type="nucleotide sequence ID" value="NZ_CP053452.2"/>
</dbReference>